<evidence type="ECO:0000259" key="12">
    <source>
        <dbReference type="Pfam" id="PF14910"/>
    </source>
</evidence>
<dbReference type="PANTHER" id="PTHR28547:SF1">
    <property type="entry name" value="PROTEIN MMS22-LIKE"/>
    <property type="match status" value="1"/>
</dbReference>
<evidence type="ECO:0000259" key="13">
    <source>
        <dbReference type="Pfam" id="PF14911"/>
    </source>
</evidence>
<keyword evidence="8" id="KW-0234">DNA repair</keyword>
<dbReference type="InterPro" id="IPR029424">
    <property type="entry name" value="MMS22L_C"/>
</dbReference>
<evidence type="ECO:0000256" key="11">
    <source>
        <dbReference type="SAM" id="MobiDB-lite"/>
    </source>
</evidence>
<feature type="domain" description="Protein MMS22-like N-terminal" evidence="12">
    <location>
        <begin position="160"/>
        <end position="452"/>
    </location>
</feature>
<comment type="subcellular location">
    <subcellularLocation>
        <location evidence="2">Chromosome</location>
    </subcellularLocation>
    <subcellularLocation>
        <location evidence="1">Nucleus</location>
    </subcellularLocation>
</comment>
<comment type="similarity">
    <text evidence="3">Belongs to the MMS22 family. MMS22L subfamily.</text>
</comment>
<dbReference type="GO" id="GO:0005634">
    <property type="term" value="C:nucleus"/>
    <property type="evidence" value="ECO:0007669"/>
    <property type="project" value="UniProtKB-SubCell"/>
</dbReference>
<dbReference type="GO" id="GO:0006325">
    <property type="term" value="P:chromatin organization"/>
    <property type="evidence" value="ECO:0007669"/>
    <property type="project" value="UniProtKB-KW"/>
</dbReference>
<evidence type="ECO:0000256" key="3">
    <source>
        <dbReference type="ARBA" id="ARBA00006585"/>
    </source>
</evidence>
<dbReference type="EMBL" id="JACVVK020000084">
    <property type="protein sequence ID" value="KAK7494297.1"/>
    <property type="molecule type" value="Genomic_DNA"/>
</dbReference>
<dbReference type="InterPro" id="IPR042320">
    <property type="entry name" value="MMS22-like"/>
</dbReference>
<feature type="domain" description="MMS22-like C-terminal" evidence="13">
    <location>
        <begin position="791"/>
        <end position="970"/>
    </location>
</feature>
<feature type="region of interest" description="Disordered" evidence="11">
    <location>
        <begin position="1"/>
        <end position="23"/>
    </location>
</feature>
<dbReference type="Proteomes" id="UP001519460">
    <property type="component" value="Unassembled WGS sequence"/>
</dbReference>
<accession>A0ABD0L4G4</accession>
<evidence type="ECO:0000256" key="5">
    <source>
        <dbReference type="ARBA" id="ARBA00022454"/>
    </source>
</evidence>
<keyword evidence="7" id="KW-0156">Chromatin regulator</keyword>
<dbReference type="Pfam" id="PF14911">
    <property type="entry name" value="MMS22L_C"/>
    <property type="match status" value="1"/>
</dbReference>
<evidence type="ECO:0000313" key="15">
    <source>
        <dbReference type="Proteomes" id="UP001519460"/>
    </source>
</evidence>
<comment type="caution">
    <text evidence="14">The sequence shown here is derived from an EMBL/GenBank/DDBJ whole genome shotgun (WGS) entry which is preliminary data.</text>
</comment>
<dbReference type="PANTHER" id="PTHR28547">
    <property type="entry name" value="PROTEIN MMS22-LIKE"/>
    <property type="match status" value="1"/>
</dbReference>
<protein>
    <recommendedName>
        <fullName evidence="4">Protein MMS22-like</fullName>
    </recommendedName>
    <alternativeName>
        <fullName evidence="10">Methyl methanesulfonate-sensitivity protein 22-like</fullName>
    </alternativeName>
</protein>
<dbReference type="GO" id="GO:0006281">
    <property type="term" value="P:DNA repair"/>
    <property type="evidence" value="ECO:0007669"/>
    <property type="project" value="UniProtKB-KW"/>
</dbReference>
<name>A0ABD0L4G4_9CAEN</name>
<gene>
    <name evidence="14" type="ORF">BaRGS_00014400</name>
</gene>
<evidence type="ECO:0000256" key="9">
    <source>
        <dbReference type="ARBA" id="ARBA00023242"/>
    </source>
</evidence>
<dbReference type="GO" id="GO:0005694">
    <property type="term" value="C:chromosome"/>
    <property type="evidence" value="ECO:0007669"/>
    <property type="project" value="UniProtKB-SubCell"/>
</dbReference>
<keyword evidence="6" id="KW-0227">DNA damage</keyword>
<feature type="domain" description="Protein MMS22-like N-terminal" evidence="12">
    <location>
        <begin position="457"/>
        <end position="693"/>
    </location>
</feature>
<evidence type="ECO:0000256" key="10">
    <source>
        <dbReference type="ARBA" id="ARBA00033326"/>
    </source>
</evidence>
<keyword evidence="15" id="KW-1185">Reference proteome</keyword>
<evidence type="ECO:0000256" key="4">
    <source>
        <dbReference type="ARBA" id="ARBA00021061"/>
    </source>
</evidence>
<organism evidence="14 15">
    <name type="scientific">Batillaria attramentaria</name>
    <dbReference type="NCBI Taxonomy" id="370345"/>
    <lineage>
        <taxon>Eukaryota</taxon>
        <taxon>Metazoa</taxon>
        <taxon>Spiralia</taxon>
        <taxon>Lophotrochozoa</taxon>
        <taxon>Mollusca</taxon>
        <taxon>Gastropoda</taxon>
        <taxon>Caenogastropoda</taxon>
        <taxon>Sorbeoconcha</taxon>
        <taxon>Cerithioidea</taxon>
        <taxon>Batillariidae</taxon>
        <taxon>Batillaria</taxon>
    </lineage>
</organism>
<evidence type="ECO:0000256" key="7">
    <source>
        <dbReference type="ARBA" id="ARBA00022853"/>
    </source>
</evidence>
<proteinExistence type="inferred from homology"/>
<evidence type="ECO:0000256" key="8">
    <source>
        <dbReference type="ARBA" id="ARBA00023204"/>
    </source>
</evidence>
<sequence>MTPPVSPRSQQKEKNDESETLMDFEDSPFFLDDLDEQGENQAPKREPACFHCSGEVFPYKGAKLMFADNGVLPAYPGPVVELFDFTFIYTDLRDKMDRLFMFASVMISEVILERGIAGIPQFLFAGRKNGSRVRPSARDLKRIPAFTSGQDEFGEEHSKHKFLQGLLRELHLLLVHAGRISDNFTLSAYSMDQLSGVHHSLHQHLELYWYLLHAFSTLATVSNAAAMSVDERLCQSTPGEDDPRPPLDQLISIIITDLVSLAVPLFNKLSAHEWLRTSPFACGCLAEFWVLLLQLVTKMKEKWDTESFWVRLHQVLRRLWEEDSSASVVEDDVLDTDVFVLDISPRPTNSLGFSLWFVTHLSHLFIFDASGNQCKPDPTQSCVHIVQVIMERTLRTVPKEEGLRSCLRCCLSIAALWPPSTQLVTLLWEHFFRRLNDRFQLHFASIEGLAVIRVDQETSFHLFLQLLARLLTQSGALSEWRSIKGRFYSKFHQRRMQELTETGLHNLACLFLTLGLCVDAEEVATKLSAFYDMLDPTSLTSRLRAQVWLGALAMTQLLAKEKKNFSFLAEKLASSFDSISKQLSDAYFDYSQRQELSPLITLYIDGVRDVFEHSELEGCENMFIGEGIASFLKSCGENDLRHTFSSLDSIIMRIRCVVAHWKENQPMLKDSHLPAHKAVAERLWRHVFPFVCDHAQTLTPPLCLADLAMSFTHLSLDLQFTRDTVSSSIACHYLSQVLTESALREAAIAIPGPTALQPPNTQQSESLKVQQSEIVKSWWHCVMLMPPASQSLLELTEQVMTLPEVENLRQAGRSAGVGDELGAVRWKVFLKCIGAAYQNAEGLLERQRVRAKVLPYFASVPQQVAPVVRTMSPLETVLTMYRAVGSLVKHCAPLLYVQSKPCPLPDIIKSLILPASVFTSEKPLHSYFLAAVRETLHLFIEGLGRLDYRRDSFIQRQIRNIVTQYLPRFPLRVLRGAKEPELVYKLVVEQLQKSSSPVSHEVAKHLEAVS</sequence>
<evidence type="ECO:0000313" key="14">
    <source>
        <dbReference type="EMBL" id="KAK7494297.1"/>
    </source>
</evidence>
<dbReference type="InterPro" id="IPR029425">
    <property type="entry name" value="MMS22L_N"/>
</dbReference>
<evidence type="ECO:0000256" key="6">
    <source>
        <dbReference type="ARBA" id="ARBA00022763"/>
    </source>
</evidence>
<keyword evidence="5" id="KW-0158">Chromosome</keyword>
<dbReference type="Pfam" id="PF14910">
    <property type="entry name" value="MMS22L_N"/>
    <property type="match status" value="2"/>
</dbReference>
<evidence type="ECO:0000256" key="1">
    <source>
        <dbReference type="ARBA" id="ARBA00004123"/>
    </source>
</evidence>
<keyword evidence="9" id="KW-0539">Nucleus</keyword>
<evidence type="ECO:0000256" key="2">
    <source>
        <dbReference type="ARBA" id="ARBA00004286"/>
    </source>
</evidence>
<dbReference type="AlphaFoldDB" id="A0ABD0L4G4"/>
<reference evidence="14 15" key="1">
    <citation type="journal article" date="2023" name="Sci. Data">
        <title>Genome assembly of the Korean intertidal mud-creeper Batillaria attramentaria.</title>
        <authorList>
            <person name="Patra A.K."/>
            <person name="Ho P.T."/>
            <person name="Jun S."/>
            <person name="Lee S.J."/>
            <person name="Kim Y."/>
            <person name="Won Y.J."/>
        </authorList>
    </citation>
    <scope>NUCLEOTIDE SEQUENCE [LARGE SCALE GENOMIC DNA]</scope>
    <source>
        <strain evidence="14">Wonlab-2016</strain>
    </source>
</reference>